<sequence>MNGTSTQSQRFIFSDIEKVSIPKKPGVYIVYWIKNGKRRIIYRILRDDVLGILYIGSSSNLHRRLKEDLKGDLDTGILQCDEAETMY</sequence>
<reference evidence="1" key="1">
    <citation type="journal article" date="2020" name="mSystems">
        <title>Genome- and Community-Level Interaction Insights into Carbon Utilization and Element Cycling Functions of Hydrothermarchaeota in Hydrothermal Sediment.</title>
        <authorList>
            <person name="Zhou Z."/>
            <person name="Liu Y."/>
            <person name="Xu W."/>
            <person name="Pan J."/>
            <person name="Luo Z.H."/>
            <person name="Li M."/>
        </authorList>
    </citation>
    <scope>NUCLEOTIDE SEQUENCE [LARGE SCALE GENOMIC DNA]</scope>
    <source>
        <strain evidence="1">SpSt-125</strain>
    </source>
</reference>
<comment type="caution">
    <text evidence="1">The sequence shown here is derived from an EMBL/GenBank/DDBJ whole genome shotgun (WGS) entry which is preliminary data.</text>
</comment>
<evidence type="ECO:0000313" key="1">
    <source>
        <dbReference type="EMBL" id="HEM68157.1"/>
    </source>
</evidence>
<name>A0A7J2U736_9CREN</name>
<protein>
    <recommendedName>
        <fullName evidence="2">GIY-YIG domain-containing protein</fullName>
    </recommendedName>
</protein>
<dbReference type="EMBL" id="DSEU01000079">
    <property type="protein sequence ID" value="HEM68157.1"/>
    <property type="molecule type" value="Genomic_DNA"/>
</dbReference>
<proteinExistence type="predicted"/>
<accession>A0A7J2U736</accession>
<evidence type="ECO:0008006" key="2">
    <source>
        <dbReference type="Google" id="ProtNLM"/>
    </source>
</evidence>
<organism evidence="1">
    <name type="scientific">Ignisphaera aggregans</name>
    <dbReference type="NCBI Taxonomy" id="334771"/>
    <lineage>
        <taxon>Archaea</taxon>
        <taxon>Thermoproteota</taxon>
        <taxon>Thermoprotei</taxon>
        <taxon>Desulfurococcales</taxon>
        <taxon>Desulfurococcaceae</taxon>
        <taxon>Ignisphaera</taxon>
    </lineage>
</organism>
<dbReference type="AlphaFoldDB" id="A0A7J2U736"/>
<gene>
    <name evidence="1" type="ORF">ENO26_11490</name>
</gene>